<dbReference type="PROSITE" id="PS51671">
    <property type="entry name" value="ACT"/>
    <property type="match status" value="1"/>
</dbReference>
<evidence type="ECO:0000256" key="3">
    <source>
        <dbReference type="ARBA" id="ARBA00006341"/>
    </source>
</evidence>
<dbReference type="InterPro" id="IPR002912">
    <property type="entry name" value="ACT_dom"/>
</dbReference>
<keyword evidence="11" id="KW-1185">Reference proteome</keyword>
<evidence type="ECO:0000259" key="9">
    <source>
        <dbReference type="PROSITE" id="PS51671"/>
    </source>
</evidence>
<dbReference type="GO" id="GO:0009097">
    <property type="term" value="P:isoleucine biosynthetic process"/>
    <property type="evidence" value="ECO:0007669"/>
    <property type="project" value="UniProtKB-UniRule"/>
</dbReference>
<evidence type="ECO:0000313" key="11">
    <source>
        <dbReference type="Proteomes" id="UP000028939"/>
    </source>
</evidence>
<dbReference type="Gene3D" id="3.30.70.260">
    <property type="match status" value="1"/>
</dbReference>
<dbReference type="InterPro" id="IPR027271">
    <property type="entry name" value="Acetolactate_synth/TF_NikR_C"/>
</dbReference>
<dbReference type="KEGG" id="cuv:CUREI_05325"/>
<comment type="similarity">
    <text evidence="3 8">Belongs to the acetolactate synthase small subunit family.</text>
</comment>
<dbReference type="STRING" id="401472.CUREI_05325"/>
<protein>
    <recommendedName>
        <fullName evidence="8">Acetolactate synthase small subunit</fullName>
        <shortName evidence="8">AHAS</shortName>
        <shortName evidence="8">ALS</shortName>
        <ecNumber evidence="8">2.2.1.6</ecNumber>
    </recommendedName>
    <alternativeName>
        <fullName evidence="8">Acetohydroxy-acid synthase small subunit</fullName>
    </alternativeName>
</protein>
<dbReference type="Pfam" id="PF22629">
    <property type="entry name" value="ACT_AHAS_ss"/>
    <property type="match status" value="1"/>
</dbReference>
<evidence type="ECO:0000256" key="6">
    <source>
        <dbReference type="ARBA" id="ARBA00023304"/>
    </source>
</evidence>
<dbReference type="SUPFAM" id="SSF55021">
    <property type="entry name" value="ACT-like"/>
    <property type="match status" value="2"/>
</dbReference>
<dbReference type="GO" id="GO:0003984">
    <property type="term" value="F:acetolactate synthase activity"/>
    <property type="evidence" value="ECO:0007669"/>
    <property type="project" value="UniProtKB-UniRule"/>
</dbReference>
<dbReference type="UniPathway" id="UPA00047">
    <property type="reaction ID" value="UER00055"/>
</dbReference>
<dbReference type="GO" id="GO:0005829">
    <property type="term" value="C:cytosol"/>
    <property type="evidence" value="ECO:0007669"/>
    <property type="project" value="TreeGrafter"/>
</dbReference>
<dbReference type="InterPro" id="IPR045865">
    <property type="entry name" value="ACT-like_dom_sf"/>
</dbReference>
<dbReference type="GO" id="GO:1990610">
    <property type="term" value="F:acetolactate synthase regulator activity"/>
    <property type="evidence" value="ECO:0007669"/>
    <property type="project" value="UniProtKB-UniRule"/>
</dbReference>
<dbReference type="Pfam" id="PF10369">
    <property type="entry name" value="ALS_ss_C"/>
    <property type="match status" value="1"/>
</dbReference>
<dbReference type="GO" id="GO:0009099">
    <property type="term" value="P:L-valine biosynthetic process"/>
    <property type="evidence" value="ECO:0007669"/>
    <property type="project" value="UniProtKB-UniRule"/>
</dbReference>
<dbReference type="NCBIfam" id="NF008864">
    <property type="entry name" value="PRK11895.1"/>
    <property type="match status" value="1"/>
</dbReference>
<evidence type="ECO:0000256" key="5">
    <source>
        <dbReference type="ARBA" id="ARBA00022605"/>
    </source>
</evidence>
<dbReference type="InterPro" id="IPR019455">
    <property type="entry name" value="Acetolactate_synth_ssu_C"/>
</dbReference>
<name>A0A077HK04_9CORY</name>
<dbReference type="InterPro" id="IPR054480">
    <property type="entry name" value="AHAS_small-like_ACT"/>
</dbReference>
<evidence type="ECO:0000256" key="7">
    <source>
        <dbReference type="ARBA" id="ARBA00048670"/>
    </source>
</evidence>
<evidence type="ECO:0000256" key="8">
    <source>
        <dbReference type="RuleBase" id="RU368092"/>
    </source>
</evidence>
<dbReference type="FunFam" id="3.30.70.1150:FF:000001">
    <property type="entry name" value="Acetolactate synthase small subunit"/>
    <property type="match status" value="1"/>
</dbReference>
<accession>A0A077HK04</accession>
<dbReference type="CDD" id="cd04878">
    <property type="entry name" value="ACT_AHAS"/>
    <property type="match status" value="1"/>
</dbReference>
<dbReference type="InterPro" id="IPR039557">
    <property type="entry name" value="AHAS_ACT"/>
</dbReference>
<dbReference type="EMBL" id="CP009215">
    <property type="protein sequence ID" value="AIL96791.1"/>
    <property type="molecule type" value="Genomic_DNA"/>
</dbReference>
<evidence type="ECO:0000313" key="10">
    <source>
        <dbReference type="EMBL" id="AIL96791.1"/>
    </source>
</evidence>
<dbReference type="Gene3D" id="3.30.70.1150">
    <property type="entry name" value="ACT-like. Chain A, domain 2"/>
    <property type="match status" value="1"/>
</dbReference>
<evidence type="ECO:0000256" key="2">
    <source>
        <dbReference type="ARBA" id="ARBA00005025"/>
    </source>
</evidence>
<keyword evidence="8" id="KW-0808">Transferase</keyword>
<organism evidence="10 11">
    <name type="scientific">Corynebacterium ureicelerivorans</name>
    <dbReference type="NCBI Taxonomy" id="401472"/>
    <lineage>
        <taxon>Bacteria</taxon>
        <taxon>Bacillati</taxon>
        <taxon>Actinomycetota</taxon>
        <taxon>Actinomycetes</taxon>
        <taxon>Mycobacteriales</taxon>
        <taxon>Corynebacteriaceae</taxon>
        <taxon>Corynebacterium</taxon>
    </lineage>
</organism>
<comment type="subunit">
    <text evidence="4 8">Dimer of large and small chains.</text>
</comment>
<evidence type="ECO:0000256" key="1">
    <source>
        <dbReference type="ARBA" id="ARBA00004974"/>
    </source>
</evidence>
<dbReference type="NCBIfam" id="TIGR00119">
    <property type="entry name" value="acolac_sm"/>
    <property type="match status" value="1"/>
</dbReference>
<dbReference type="PANTHER" id="PTHR30239">
    <property type="entry name" value="ACETOLACTATE SYNTHASE SMALL SUBUNIT"/>
    <property type="match status" value="1"/>
</dbReference>
<feature type="domain" description="ACT" evidence="9">
    <location>
        <begin position="11"/>
        <end position="85"/>
    </location>
</feature>
<dbReference type="Proteomes" id="UP000028939">
    <property type="component" value="Chromosome"/>
</dbReference>
<proteinExistence type="inferred from homology"/>
<dbReference type="RefSeq" id="WP_038611216.1">
    <property type="nucleotide sequence ID" value="NZ_CP009215.1"/>
</dbReference>
<dbReference type="PANTHER" id="PTHR30239:SF0">
    <property type="entry name" value="ACETOLACTATE SYNTHASE SMALL SUBUNIT 1, CHLOROPLASTIC"/>
    <property type="match status" value="1"/>
</dbReference>
<comment type="pathway">
    <text evidence="1 8">Amino-acid biosynthesis; L-isoleucine biosynthesis; L-isoleucine from 2-oxobutanoate: step 1/4.</text>
</comment>
<keyword evidence="6 8" id="KW-0100">Branched-chain amino acid biosynthesis</keyword>
<dbReference type="OrthoDB" id="9787365at2"/>
<comment type="catalytic activity">
    <reaction evidence="7 8">
        <text>2 pyruvate + H(+) = (2S)-2-acetolactate + CO2</text>
        <dbReference type="Rhea" id="RHEA:25249"/>
        <dbReference type="ChEBI" id="CHEBI:15361"/>
        <dbReference type="ChEBI" id="CHEBI:15378"/>
        <dbReference type="ChEBI" id="CHEBI:16526"/>
        <dbReference type="ChEBI" id="CHEBI:58476"/>
        <dbReference type="EC" id="2.2.1.6"/>
    </reaction>
</comment>
<comment type="function">
    <text evidence="8">Catalyzes the conversion of 2 pyruvate molecules into acetolactate in the first common step of the biosynthetic pathway of the branched-amino acids such as leucine, isoleucine, and valine.</text>
</comment>
<keyword evidence="5 8" id="KW-0028">Amino-acid biosynthesis</keyword>
<sequence length="172" mass="18685">MAEQETITRHTLSVLVDDVDGIITRVTALFTRRGYNLVSLVSAKTAAEGINRLTVVVDATEHAVEQITKQLYKLIQVHKVLELDDATSVGRQLLLVKVKADNLTRPQVVDAANLFRARVIDVSVDSVIIEATGNSAKLKAFLEVMETFGIRELARSGAVALSRGAKTMAKGD</sequence>
<dbReference type="EC" id="2.2.1.6" evidence="8"/>
<gene>
    <name evidence="10" type="ORF">CUREI_05325</name>
</gene>
<dbReference type="UniPathway" id="UPA00049">
    <property type="reaction ID" value="UER00059"/>
</dbReference>
<dbReference type="InterPro" id="IPR004789">
    <property type="entry name" value="Acetalactate_synth_ssu"/>
</dbReference>
<dbReference type="HOGENOM" id="CLU_055003_1_3_11"/>
<comment type="pathway">
    <text evidence="2 8">Amino-acid biosynthesis; L-valine biosynthesis; L-valine from pyruvate: step 1/4.</text>
</comment>
<reference evidence="10 11" key="1">
    <citation type="submission" date="2014-08" db="EMBL/GenBank/DDBJ databases">
        <title>Complete genome sequence of Corynebacterium ureicelerivorans DSM 45051, a lipophilic and urea-splitting isolate from a blood culture of a septicaemia patient.</title>
        <authorList>
            <person name="Tippelt A."/>
            <person name="Albersmeier A."/>
            <person name="Brinkrolf K."/>
            <person name="Ruckert C."/>
            <person name="Tauch A."/>
        </authorList>
    </citation>
    <scope>NUCLEOTIDE SEQUENCE [LARGE SCALE GENOMIC DNA]</scope>
    <source>
        <strain evidence="10 11">IMMIB RIV-2301</strain>
    </source>
</reference>
<evidence type="ECO:0000256" key="4">
    <source>
        <dbReference type="ARBA" id="ARBA00011744"/>
    </source>
</evidence>
<dbReference type="AlphaFoldDB" id="A0A077HK04"/>